<organism evidence="2 3">
    <name type="scientific">Funneliformis caledonium</name>
    <dbReference type="NCBI Taxonomy" id="1117310"/>
    <lineage>
        <taxon>Eukaryota</taxon>
        <taxon>Fungi</taxon>
        <taxon>Fungi incertae sedis</taxon>
        <taxon>Mucoromycota</taxon>
        <taxon>Glomeromycotina</taxon>
        <taxon>Glomeromycetes</taxon>
        <taxon>Glomerales</taxon>
        <taxon>Glomeraceae</taxon>
        <taxon>Funneliformis</taxon>
    </lineage>
</organism>
<keyword evidence="3" id="KW-1185">Reference proteome</keyword>
<feature type="compositionally biased region" description="Basic and acidic residues" evidence="1">
    <location>
        <begin position="19"/>
        <end position="29"/>
    </location>
</feature>
<accession>A0A9N9CPV2</accession>
<sequence length="79" mass="9230">MLRSFNQTTLDQEQPIEDPDGRENGHSEDTNEAFWVLTNSEEVVQLCDARKTNKRISWKVMVDEIGNDLLRTKNIDEKH</sequence>
<name>A0A9N9CPV2_9GLOM</name>
<comment type="caution">
    <text evidence="2">The sequence shown here is derived from an EMBL/GenBank/DDBJ whole genome shotgun (WGS) entry which is preliminary data.</text>
</comment>
<reference evidence="2" key="1">
    <citation type="submission" date="2021-06" db="EMBL/GenBank/DDBJ databases">
        <authorList>
            <person name="Kallberg Y."/>
            <person name="Tangrot J."/>
            <person name="Rosling A."/>
        </authorList>
    </citation>
    <scope>NUCLEOTIDE SEQUENCE</scope>
    <source>
        <strain evidence="2">UK204</strain>
    </source>
</reference>
<evidence type="ECO:0000313" key="3">
    <source>
        <dbReference type="Proteomes" id="UP000789570"/>
    </source>
</evidence>
<evidence type="ECO:0000256" key="1">
    <source>
        <dbReference type="SAM" id="MobiDB-lite"/>
    </source>
</evidence>
<evidence type="ECO:0000313" key="2">
    <source>
        <dbReference type="EMBL" id="CAG8609678.1"/>
    </source>
</evidence>
<dbReference type="Proteomes" id="UP000789570">
    <property type="component" value="Unassembled WGS sequence"/>
</dbReference>
<dbReference type="EMBL" id="CAJVPQ010002827">
    <property type="protein sequence ID" value="CAG8609678.1"/>
    <property type="molecule type" value="Genomic_DNA"/>
</dbReference>
<proteinExistence type="predicted"/>
<feature type="compositionally biased region" description="Polar residues" evidence="1">
    <location>
        <begin position="1"/>
        <end position="12"/>
    </location>
</feature>
<gene>
    <name evidence="2" type="ORF">FCALED_LOCUS9007</name>
</gene>
<protein>
    <submittedName>
        <fullName evidence="2">13496_t:CDS:1</fullName>
    </submittedName>
</protein>
<feature type="region of interest" description="Disordered" evidence="1">
    <location>
        <begin position="1"/>
        <end position="31"/>
    </location>
</feature>
<dbReference type="AlphaFoldDB" id="A0A9N9CPV2"/>